<evidence type="ECO:0000259" key="10">
    <source>
        <dbReference type="Pfam" id="PF02602"/>
    </source>
</evidence>
<protein>
    <recommendedName>
        <fullName evidence="7 9">Uroporphyrinogen-III synthase</fullName>
        <ecNumber evidence="3 9">4.2.1.75</ecNumber>
    </recommendedName>
</protein>
<dbReference type="UniPathway" id="UPA00251">
    <property type="reaction ID" value="UER00320"/>
</dbReference>
<keyword evidence="5 9" id="KW-0627">Porphyrin biosynthesis</keyword>
<evidence type="ECO:0000256" key="2">
    <source>
        <dbReference type="ARBA" id="ARBA00008133"/>
    </source>
</evidence>
<accession>A0A892ZQ32</accession>
<evidence type="ECO:0000313" key="12">
    <source>
        <dbReference type="Proteomes" id="UP000653156"/>
    </source>
</evidence>
<dbReference type="AlphaFoldDB" id="A0A892ZQ32"/>
<dbReference type="Pfam" id="PF02602">
    <property type="entry name" value="HEM4"/>
    <property type="match status" value="1"/>
</dbReference>
<evidence type="ECO:0000256" key="8">
    <source>
        <dbReference type="ARBA" id="ARBA00048617"/>
    </source>
</evidence>
<dbReference type="GO" id="GO:0004852">
    <property type="term" value="F:uroporphyrinogen-III synthase activity"/>
    <property type="evidence" value="ECO:0007669"/>
    <property type="project" value="UniProtKB-UniRule"/>
</dbReference>
<sequence>MPTILIVRPQGQTAADIDICTAAGWQALPFSPLRLEADTAALLQLPALFAAADVVFWVSPGAVNVAAPGLDFSGSAAQQVTVGQASAQALAAYCAQPITAPGSGHDSEAVLRLALWQSLPPGANVLIIRGHGGRDFLAQALRQQGFKVTVAEVYFRQPQALDWGLFAHSQPQAVYVASAALAQVLFAQVPPELAQNLKNLLYFTHHQRIADILRDYGVHRIQTGTLAQLLPACRKGEPPHD</sequence>
<dbReference type="RefSeq" id="WP_230340215.1">
    <property type="nucleotide sequence ID" value="NZ_CP069798.1"/>
</dbReference>
<dbReference type="PANTHER" id="PTHR38042:SF1">
    <property type="entry name" value="UROPORPHYRINOGEN-III SYNTHASE, CHLOROPLASTIC"/>
    <property type="match status" value="1"/>
</dbReference>
<comment type="similarity">
    <text evidence="2 9">Belongs to the uroporphyrinogen-III synthase family.</text>
</comment>
<dbReference type="GO" id="GO:0006780">
    <property type="term" value="P:uroporphyrinogen III biosynthetic process"/>
    <property type="evidence" value="ECO:0007669"/>
    <property type="project" value="UniProtKB-UniRule"/>
</dbReference>
<dbReference type="KEGG" id="ptes:JQU52_05975"/>
<comment type="catalytic activity">
    <reaction evidence="8 9">
        <text>hydroxymethylbilane = uroporphyrinogen III + H2O</text>
        <dbReference type="Rhea" id="RHEA:18965"/>
        <dbReference type="ChEBI" id="CHEBI:15377"/>
        <dbReference type="ChEBI" id="CHEBI:57308"/>
        <dbReference type="ChEBI" id="CHEBI:57845"/>
        <dbReference type="EC" id="4.2.1.75"/>
    </reaction>
</comment>
<evidence type="ECO:0000256" key="3">
    <source>
        <dbReference type="ARBA" id="ARBA00013109"/>
    </source>
</evidence>
<dbReference type="Gene3D" id="3.40.50.10090">
    <property type="match status" value="2"/>
</dbReference>
<evidence type="ECO:0000256" key="7">
    <source>
        <dbReference type="ARBA" id="ARBA00040167"/>
    </source>
</evidence>
<dbReference type="CDD" id="cd06578">
    <property type="entry name" value="HemD"/>
    <property type="match status" value="1"/>
</dbReference>
<dbReference type="GO" id="GO:0006782">
    <property type="term" value="P:protoporphyrinogen IX biosynthetic process"/>
    <property type="evidence" value="ECO:0007669"/>
    <property type="project" value="UniProtKB-UniRule"/>
</dbReference>
<keyword evidence="12" id="KW-1185">Reference proteome</keyword>
<evidence type="ECO:0000313" key="11">
    <source>
        <dbReference type="EMBL" id="QRQ82919.1"/>
    </source>
</evidence>
<evidence type="ECO:0000256" key="6">
    <source>
        <dbReference type="ARBA" id="ARBA00037589"/>
    </source>
</evidence>
<dbReference type="Proteomes" id="UP000653156">
    <property type="component" value="Chromosome"/>
</dbReference>
<evidence type="ECO:0000256" key="4">
    <source>
        <dbReference type="ARBA" id="ARBA00023239"/>
    </source>
</evidence>
<dbReference type="PANTHER" id="PTHR38042">
    <property type="entry name" value="UROPORPHYRINOGEN-III SYNTHASE, CHLOROPLASTIC"/>
    <property type="match status" value="1"/>
</dbReference>
<dbReference type="SUPFAM" id="SSF69618">
    <property type="entry name" value="HemD-like"/>
    <property type="match status" value="1"/>
</dbReference>
<keyword evidence="4 9" id="KW-0456">Lyase</keyword>
<feature type="domain" description="Tetrapyrrole biosynthesis uroporphyrinogen III synthase" evidence="10">
    <location>
        <begin position="20"/>
        <end position="220"/>
    </location>
</feature>
<name>A0A892ZQ32_9NEIS</name>
<dbReference type="InterPro" id="IPR039793">
    <property type="entry name" value="UROS/Hem4"/>
</dbReference>
<evidence type="ECO:0000256" key="1">
    <source>
        <dbReference type="ARBA" id="ARBA00004772"/>
    </source>
</evidence>
<dbReference type="InterPro" id="IPR003754">
    <property type="entry name" value="4pyrrol_synth_uPrphyn_synth"/>
</dbReference>
<evidence type="ECO:0000256" key="5">
    <source>
        <dbReference type="ARBA" id="ARBA00023244"/>
    </source>
</evidence>
<organism evidence="11 12">
    <name type="scientific">Paralysiella testudinis</name>
    <dbReference type="NCBI Taxonomy" id="2809020"/>
    <lineage>
        <taxon>Bacteria</taxon>
        <taxon>Pseudomonadati</taxon>
        <taxon>Pseudomonadota</taxon>
        <taxon>Betaproteobacteria</taxon>
        <taxon>Neisseriales</taxon>
        <taxon>Neisseriaceae</taxon>
        <taxon>Paralysiella</taxon>
    </lineage>
</organism>
<dbReference type="InterPro" id="IPR036108">
    <property type="entry name" value="4pyrrol_syn_uPrphyn_synt_sf"/>
</dbReference>
<gene>
    <name evidence="11" type="ORF">JQU52_05975</name>
</gene>
<comment type="function">
    <text evidence="6 9">Catalyzes cyclization of the linear tetrapyrrole, hydroxymethylbilane, to the macrocyclic uroporphyrinogen III.</text>
</comment>
<comment type="pathway">
    <text evidence="1 9">Porphyrin-containing compound metabolism; protoporphyrin-IX biosynthesis; coproporphyrinogen-III from 5-aminolevulinate: step 3/4.</text>
</comment>
<reference evidence="11" key="1">
    <citation type="submission" date="2021-02" db="EMBL/GenBank/DDBJ databases">
        <title>Neisseriaceae sp. 26B isolated from the cloaca of a Common Toad-headed Turtle (Mesoclemmys nasuta).</title>
        <authorList>
            <person name="Spergser J."/>
            <person name="Busse H.-J."/>
        </authorList>
    </citation>
    <scope>NUCLEOTIDE SEQUENCE</scope>
    <source>
        <strain evidence="11">26B</strain>
    </source>
</reference>
<dbReference type="EMBL" id="CP069798">
    <property type="protein sequence ID" value="QRQ82919.1"/>
    <property type="molecule type" value="Genomic_DNA"/>
</dbReference>
<proteinExistence type="inferred from homology"/>
<dbReference type="EC" id="4.2.1.75" evidence="3 9"/>
<evidence type="ECO:0000256" key="9">
    <source>
        <dbReference type="RuleBase" id="RU366031"/>
    </source>
</evidence>